<protein>
    <submittedName>
        <fullName evidence="3">Domain of uncharacterized function (DUF3846)</fullName>
    </submittedName>
</protein>
<dbReference type="Proteomes" id="UP000095780">
    <property type="component" value="Unassembled WGS sequence"/>
</dbReference>
<dbReference type="EMBL" id="CZBV01000003">
    <property type="protein sequence ID" value="CUQ84116.1"/>
    <property type="molecule type" value="Genomic_DNA"/>
</dbReference>
<dbReference type="RefSeq" id="WP_070098686.1">
    <property type="nucleotide sequence ID" value="NZ_CABIXW010000003.1"/>
</dbReference>
<dbReference type="InterPro" id="IPR024559">
    <property type="entry name" value="DUF3846"/>
</dbReference>
<proteinExistence type="predicted"/>
<evidence type="ECO:0000313" key="3">
    <source>
        <dbReference type="EMBL" id="CUQ84116.1"/>
    </source>
</evidence>
<evidence type="ECO:0000259" key="1">
    <source>
        <dbReference type="Pfam" id="PF12957"/>
    </source>
</evidence>
<evidence type="ECO:0000313" key="4">
    <source>
        <dbReference type="Proteomes" id="UP000095780"/>
    </source>
</evidence>
<reference evidence="3 4" key="1">
    <citation type="submission" date="2015-09" db="EMBL/GenBank/DDBJ databases">
        <authorList>
            <consortium name="Pathogen Informatics"/>
        </authorList>
    </citation>
    <scope>NUCLEOTIDE SEQUENCE [LARGE SCALE GENOMIC DNA]</scope>
    <source>
        <strain evidence="3 4">2789STDY5834878</strain>
    </source>
</reference>
<sequence>MKIRIYQINSDRDENRMMFLSHDRLERFQGSPEVDSKIYDKVYDKEVDCSNLEEVYTLLNIDHPEDYRGRSLSVSDVVEVYESDAIPQGFYFCDSFGFKQVTFHPEKCGISERMNEQSTEIISVLLVEPGKYPRMIEIEDSLEAMQRVVGGDIEEFMPYEDDIAIICNEEGKMNGMSPNRAIYSEPEEVEMTYGELTGRFRQAEREGRHISGYIVFTQDSFTEAYSEEQRTYAVSSNNKAFIEGMGGYSIYASSLDGSDPCVRLEAYMADEHGGKDGWKIERCYMKDPESREMVDIIFGQFFVCYAPAESEKFLSLPKELAQKYEARFKFPERFFKQGNEIKAVPYKPKTRGQER</sequence>
<dbReference type="Pfam" id="PF14191">
    <property type="entry name" value="YodL"/>
    <property type="match status" value="1"/>
</dbReference>
<dbReference type="Pfam" id="PF12957">
    <property type="entry name" value="DUF3846"/>
    <property type="match status" value="2"/>
</dbReference>
<accession>A0A174ZIU9</accession>
<dbReference type="AlphaFoldDB" id="A0A174ZIU9"/>
<evidence type="ECO:0000259" key="2">
    <source>
        <dbReference type="Pfam" id="PF14191"/>
    </source>
</evidence>
<name>A0A174ZIU9_9FIRM</name>
<gene>
    <name evidence="3" type="ORF">ERS852492_01344</name>
</gene>
<feature type="domain" description="DUF3846" evidence="1">
    <location>
        <begin position="122"/>
        <end position="195"/>
    </location>
</feature>
<organism evidence="3 4">
    <name type="scientific">Lachnospira eligens</name>
    <dbReference type="NCBI Taxonomy" id="39485"/>
    <lineage>
        <taxon>Bacteria</taxon>
        <taxon>Bacillati</taxon>
        <taxon>Bacillota</taxon>
        <taxon>Clostridia</taxon>
        <taxon>Lachnospirales</taxon>
        <taxon>Lachnospiraceae</taxon>
        <taxon>Lachnospira</taxon>
    </lineage>
</organism>
<feature type="domain" description="DUF3846" evidence="1">
    <location>
        <begin position="269"/>
        <end position="329"/>
    </location>
</feature>
<dbReference type="InterPro" id="IPR025923">
    <property type="entry name" value="YodL-like_dom"/>
</dbReference>
<feature type="domain" description="YodL-like" evidence="2">
    <location>
        <begin position="3"/>
        <end position="103"/>
    </location>
</feature>